<comment type="caution">
    <text evidence="3">The sequence shown here is derived from an EMBL/GenBank/DDBJ whole genome shotgun (WGS) entry which is preliminary data.</text>
</comment>
<dbReference type="GO" id="GO:0042602">
    <property type="term" value="F:riboflavin reductase (NADPH) activity"/>
    <property type="evidence" value="ECO:0007669"/>
    <property type="project" value="TreeGrafter"/>
</dbReference>
<dbReference type="InterPro" id="IPR012349">
    <property type="entry name" value="Split_barrel_FMN-bd"/>
</dbReference>
<dbReference type="InterPro" id="IPR002563">
    <property type="entry name" value="Flavin_Rdtase-like_dom"/>
</dbReference>
<accession>A0A549TGD0</accession>
<protein>
    <submittedName>
        <fullName evidence="3">Flavin reductase</fullName>
    </submittedName>
</protein>
<feature type="domain" description="Flavin reductase like" evidence="2">
    <location>
        <begin position="24"/>
        <end position="171"/>
    </location>
</feature>
<dbReference type="GO" id="GO:0006208">
    <property type="term" value="P:pyrimidine nucleobase catabolic process"/>
    <property type="evidence" value="ECO:0007669"/>
    <property type="project" value="TreeGrafter"/>
</dbReference>
<dbReference type="SMART" id="SM00903">
    <property type="entry name" value="Flavin_Reduct"/>
    <property type="match status" value="1"/>
</dbReference>
<organism evidence="3 4">
    <name type="scientific">Rhizobium straminoryzae</name>
    <dbReference type="NCBI Taxonomy" id="1387186"/>
    <lineage>
        <taxon>Bacteria</taxon>
        <taxon>Pseudomonadati</taxon>
        <taxon>Pseudomonadota</taxon>
        <taxon>Alphaproteobacteria</taxon>
        <taxon>Hyphomicrobiales</taxon>
        <taxon>Rhizobiaceae</taxon>
        <taxon>Rhizobium/Agrobacterium group</taxon>
        <taxon>Rhizobium</taxon>
    </lineage>
</organism>
<gene>
    <name evidence="3" type="ORF">FNA46_02875</name>
</gene>
<dbReference type="AlphaFoldDB" id="A0A549TGD0"/>
<name>A0A549TGD0_9HYPH</name>
<evidence type="ECO:0000256" key="1">
    <source>
        <dbReference type="ARBA" id="ARBA00023002"/>
    </source>
</evidence>
<evidence type="ECO:0000313" key="3">
    <source>
        <dbReference type="EMBL" id="TRL41831.1"/>
    </source>
</evidence>
<evidence type="ECO:0000259" key="2">
    <source>
        <dbReference type="SMART" id="SM00903"/>
    </source>
</evidence>
<dbReference type="InterPro" id="IPR050268">
    <property type="entry name" value="NADH-dep_flavin_reductase"/>
</dbReference>
<reference evidence="3 4" key="1">
    <citation type="submission" date="2019-07" db="EMBL/GenBank/DDBJ databases">
        <title>Ln-dependent methylotrophs.</title>
        <authorList>
            <person name="Tani A."/>
        </authorList>
    </citation>
    <scope>NUCLEOTIDE SEQUENCE [LARGE SCALE GENOMIC DNA]</scope>
    <source>
        <strain evidence="3 4">SM12</strain>
    </source>
</reference>
<dbReference type="EMBL" id="VJMG01000008">
    <property type="protein sequence ID" value="TRL41831.1"/>
    <property type="molecule type" value="Genomic_DNA"/>
</dbReference>
<keyword evidence="4" id="KW-1185">Reference proteome</keyword>
<keyword evidence="1" id="KW-0560">Oxidoreductase</keyword>
<proteinExistence type="predicted"/>
<dbReference type="GO" id="GO:0010181">
    <property type="term" value="F:FMN binding"/>
    <property type="evidence" value="ECO:0007669"/>
    <property type="project" value="InterPro"/>
</dbReference>
<sequence length="172" mass="18615">MPSVTISEKAEPRLIEPAVYRNGMARYAGHVQAVTTEWQGLRRGVTVTAACSVSDDPATVLACLNAGNESNAIFEASGRFALNTLAAHHQALARALAGFDRLPVEERFALAEWTTLSTGAPILSDALVAFDCQLIDIRRMSTHIVLFGQVVDLHFGPVNPALVYLDRTFHAL</sequence>
<dbReference type="PANTHER" id="PTHR30466:SF1">
    <property type="entry name" value="FMN REDUCTASE (NADH) RUTF"/>
    <property type="match status" value="1"/>
</dbReference>
<dbReference type="Pfam" id="PF01613">
    <property type="entry name" value="Flavin_Reduct"/>
    <property type="match status" value="1"/>
</dbReference>
<dbReference type="SUPFAM" id="SSF50475">
    <property type="entry name" value="FMN-binding split barrel"/>
    <property type="match status" value="1"/>
</dbReference>
<dbReference type="Gene3D" id="2.30.110.10">
    <property type="entry name" value="Electron Transport, Fmn-binding Protein, Chain A"/>
    <property type="match status" value="1"/>
</dbReference>
<evidence type="ECO:0000313" key="4">
    <source>
        <dbReference type="Proteomes" id="UP000316801"/>
    </source>
</evidence>
<dbReference type="PANTHER" id="PTHR30466">
    <property type="entry name" value="FLAVIN REDUCTASE"/>
    <property type="match status" value="1"/>
</dbReference>
<dbReference type="Proteomes" id="UP000316801">
    <property type="component" value="Unassembled WGS sequence"/>
</dbReference>